<evidence type="ECO:0000313" key="2">
    <source>
        <dbReference type="Proteomes" id="UP001064632"/>
    </source>
</evidence>
<protein>
    <recommendedName>
        <fullName evidence="3">Pyrroloquinoline-quinone binding quinoprotein</fullName>
    </recommendedName>
</protein>
<proteinExistence type="predicted"/>
<evidence type="ECO:0000313" key="1">
    <source>
        <dbReference type="EMBL" id="UXI69324.1"/>
    </source>
</evidence>
<dbReference type="SUPFAM" id="SSF101898">
    <property type="entry name" value="NHL repeat"/>
    <property type="match status" value="1"/>
</dbReference>
<name>A0ABY6BHQ7_9GAMM</name>
<organism evidence="1 2">
    <name type="scientific">Tahibacter amnicola</name>
    <dbReference type="NCBI Taxonomy" id="2976241"/>
    <lineage>
        <taxon>Bacteria</taxon>
        <taxon>Pseudomonadati</taxon>
        <taxon>Pseudomonadota</taxon>
        <taxon>Gammaproteobacteria</taxon>
        <taxon>Lysobacterales</taxon>
        <taxon>Rhodanobacteraceae</taxon>
        <taxon>Tahibacter</taxon>
    </lineage>
</organism>
<accession>A0ABY6BHQ7</accession>
<dbReference type="EMBL" id="CP104694">
    <property type="protein sequence ID" value="UXI69324.1"/>
    <property type="molecule type" value="Genomic_DNA"/>
</dbReference>
<sequence length="772" mass="82043">MAACCGNAWWLPVLGVLPDYGDTGGDLAILRWGQTAAITRLGRNGSLVSTKALSFLPVGQSPKRTADGSFVTLALLDVPNRIYAPVTIAPDGGAQIHAQLSPVPHSEVSMAALSGADGTTYFATYSRKNPRRNSVVRVNADGAPAWRKTFTDNTPRAFAADAQRVCMSTQHYERLDVVRRVECRRADTGDLQWTALLKPSSATIAQPASIRLLTDGSLVVVYEAEAASGTVVHREIYSSAGTLSHSFSNEGQLGRVVINAAGDTAFTAGKSGVVTLVRVDRNNQRRYAVQLTEPTWLTELAMDDAGGVVMTQLRPGIASDTTVTYRDANGGLRWSVTLPTVSDAAQLHVDRGSVYILALCPPHPIATDNCAEKDSFFRIGLVDGVVRWRVDAARLEHGNSHILGSPDGRRVLLVQSDGATVRMRRHDSATGAPFSETRRACAGYCGILQATISAGGIGRFVRTLWSTSELGRVAIVTEDDVMDEAARIRVDQSGLSGAWWSPYASGEGLVLDWLPDSRTLFMPWFTYSRDGGNDPAQLRWYTLQAGDVAANATQVQLSITASTGGRFDAAEGVSHTRVGTATLRFTGCDRGTLDYVFDAAHNGGAKGSITLSRLTPATTDCILADGTVQPVNTPLPSKGFDARMSGSWFSPETPGQGLQLAVQPDGILFAPWFTYDPADAGNDAGRQHWFALSGSLAGASNGVVTVPIAQSIGGAFDRTPTANIYPVGTATLTMLACDRARMDYRFDSTESTGAFAGKSGSVTLVKAGGCVP</sequence>
<evidence type="ECO:0008006" key="3">
    <source>
        <dbReference type="Google" id="ProtNLM"/>
    </source>
</evidence>
<dbReference type="Proteomes" id="UP001064632">
    <property type="component" value="Chromosome"/>
</dbReference>
<reference evidence="1" key="1">
    <citation type="submission" date="2022-09" db="EMBL/GenBank/DDBJ databases">
        <title>Tahibacter sp. nov., isolated from a fresh water.</title>
        <authorList>
            <person name="Baek J.H."/>
            <person name="Lee J.K."/>
            <person name="Kim J.M."/>
            <person name="Jeon C.O."/>
        </authorList>
    </citation>
    <scope>NUCLEOTIDE SEQUENCE</scope>
    <source>
        <strain evidence="1">W38</strain>
    </source>
</reference>
<dbReference type="RefSeq" id="WP_261696279.1">
    <property type="nucleotide sequence ID" value="NZ_CP104694.1"/>
</dbReference>
<keyword evidence="2" id="KW-1185">Reference proteome</keyword>
<gene>
    <name evidence="1" type="ORF">N4264_06655</name>
</gene>